<dbReference type="EMBL" id="KJ010548">
    <property type="protein sequence ID" value="AHJ87711.1"/>
    <property type="molecule type" value="Genomic_DNA"/>
</dbReference>
<proteinExistence type="predicted"/>
<evidence type="ECO:0000313" key="2">
    <source>
        <dbReference type="Proteomes" id="UP000030233"/>
    </source>
</evidence>
<sequence>MEAKLSGKNIVIKLPVDEVVGVFDATSSRDIVPMRVKFKQKFAKAIVEDLKSISINQLSTNEFIEHVLDLTFDKLVEEQNKSIKYPDEFKW</sequence>
<reference evidence="1 2" key="1">
    <citation type="journal article" date="2015" name="Appl. Environ. Microbiol.">
        <title>Effects of actin-like proteins encoded by two Bacillus pumilus phages on unstable lysogeny, revealed by genomic analysis.</title>
        <authorList>
            <person name="Yuan Y."/>
            <person name="Peng Q."/>
            <person name="Wu D."/>
            <person name="Kou Z."/>
            <person name="Wu Y."/>
            <person name="Liu P."/>
            <person name="Gao M."/>
        </authorList>
    </citation>
    <scope>NUCLEOTIDE SEQUENCE [LARGE SCALE GENOMIC DNA]</scope>
</reference>
<dbReference type="Proteomes" id="UP000030233">
    <property type="component" value="Segment"/>
</dbReference>
<accession>A0A0A0PLA2</accession>
<gene>
    <name evidence="1" type="ORF">Bp8pT_069</name>
</gene>
<evidence type="ECO:0000313" key="1">
    <source>
        <dbReference type="EMBL" id="AHJ87711.1"/>
    </source>
</evidence>
<name>A0A0A0PLA2_9CAUD</name>
<protein>
    <submittedName>
        <fullName evidence="1">Uncharacterized protein</fullName>
    </submittedName>
</protein>
<organism evidence="1 2">
    <name type="scientific">Bacillus phage Bp8p-T</name>
    <dbReference type="NCBI Taxonomy" id="1445811"/>
    <lineage>
        <taxon>Viruses</taxon>
        <taxon>Duplodnaviria</taxon>
        <taxon>Heunggongvirae</taxon>
        <taxon>Uroviricota</taxon>
        <taxon>Caudoviricetes</taxon>
        <taxon>Herelleviridae</taxon>
        <taxon>Bastillevirinae</taxon>
        <taxon>Agatevirus</taxon>
        <taxon>Agatevirus Bp8pC</taxon>
    </lineage>
</organism>